<protein>
    <submittedName>
        <fullName evidence="2">Uncharacterized protein</fullName>
    </submittedName>
</protein>
<organism evidence="2 5">
    <name type="scientific">Ancylostoma ceylanicum</name>
    <dbReference type="NCBI Taxonomy" id="53326"/>
    <lineage>
        <taxon>Eukaryota</taxon>
        <taxon>Metazoa</taxon>
        <taxon>Ecdysozoa</taxon>
        <taxon>Nematoda</taxon>
        <taxon>Chromadorea</taxon>
        <taxon>Rhabditida</taxon>
        <taxon>Rhabditina</taxon>
        <taxon>Rhabditomorpha</taxon>
        <taxon>Strongyloidea</taxon>
        <taxon>Ancylostomatidae</taxon>
        <taxon>Ancylostomatinae</taxon>
        <taxon>Ancylostoma</taxon>
    </lineage>
</organism>
<reference evidence="5" key="2">
    <citation type="journal article" date="2015" name="Nat. Genet.">
        <title>The genome and transcriptome of the zoonotic hookworm Ancylostoma ceylanicum identify infection-specific gene families.</title>
        <authorList>
            <person name="Schwarz E.M."/>
            <person name="Hu Y."/>
            <person name="Antoshechkin I."/>
            <person name="Miller M.M."/>
            <person name="Sternberg P.W."/>
            <person name="Aroian R.V."/>
        </authorList>
    </citation>
    <scope>NUCLEOTIDE SEQUENCE</scope>
    <source>
        <strain evidence="5">HY135</strain>
    </source>
</reference>
<dbReference type="AlphaFoldDB" id="A0A016SB69"/>
<proteinExistence type="predicted"/>
<evidence type="ECO:0000313" key="3">
    <source>
        <dbReference type="EMBL" id="EYB87896.1"/>
    </source>
</evidence>
<dbReference type="Proteomes" id="UP000024635">
    <property type="component" value="Unassembled WGS sequence"/>
</dbReference>
<sequence length="110" mass="11836">MPGYESTDGGCIPCGAIMRKTTEYGSDDGGWVRLEQAVVISPGYGPVLVKQCGKLQDTSPPLPSIGKNAGHRSGMARHYRKRQDSGLTWPNSEESGRIRALFGQVLVKSS</sequence>
<evidence type="ECO:0000313" key="4">
    <source>
        <dbReference type="EMBL" id="EYC34828.1"/>
    </source>
</evidence>
<gene>
    <name evidence="2" type="primary">Acey_s0255.g317</name>
    <name evidence="3" type="synonym">Acey_s0255.g318</name>
    <name evidence="4" type="synonym">Acey_s1369.g3850</name>
    <name evidence="2" type="ORF">Y032_0255g317</name>
    <name evidence="3" type="ORF">Y032_0255g318</name>
    <name evidence="4" type="ORF">Y032_1369g3850</name>
</gene>
<keyword evidence="5" id="KW-1185">Reference proteome</keyword>
<evidence type="ECO:0000313" key="2">
    <source>
        <dbReference type="EMBL" id="EYB87895.1"/>
    </source>
</evidence>
<reference evidence="2" key="1">
    <citation type="submission" date="2014-02" db="EMBL/GenBank/DDBJ databases">
        <title>The genome and transcriptome of the zoonotic hookworm Ancylostoma ceylanicum reveal infection-specific gene families.</title>
        <authorList>
            <person name="Schwarz E.M."/>
            <person name="Hu Y."/>
            <person name="Antoshechkin I."/>
            <person name="Miller M.M."/>
            <person name="Sternberg P.W."/>
            <person name="Aroian R.V."/>
        </authorList>
    </citation>
    <scope>NUCLEOTIDE SEQUENCE</scope>
    <source>
        <strain evidence="2">HY135</strain>
    </source>
</reference>
<evidence type="ECO:0000313" key="5">
    <source>
        <dbReference type="Proteomes" id="UP000024635"/>
    </source>
</evidence>
<name>A0A016SB69_9BILA</name>
<feature type="region of interest" description="Disordered" evidence="1">
    <location>
        <begin position="58"/>
        <end position="93"/>
    </location>
</feature>
<evidence type="ECO:0000256" key="1">
    <source>
        <dbReference type="SAM" id="MobiDB-lite"/>
    </source>
</evidence>
<dbReference type="EMBL" id="JARK01000968">
    <property type="protein sequence ID" value="EYC34828.1"/>
    <property type="molecule type" value="Genomic_DNA"/>
</dbReference>
<dbReference type="EMBL" id="JARK01001591">
    <property type="protein sequence ID" value="EYB87895.1"/>
    <property type="molecule type" value="Genomic_DNA"/>
</dbReference>
<dbReference type="EMBL" id="JARK01001591">
    <property type="protein sequence ID" value="EYB87896.1"/>
    <property type="molecule type" value="Genomic_DNA"/>
</dbReference>
<comment type="caution">
    <text evidence="2">The sequence shown here is derived from an EMBL/GenBank/DDBJ whole genome shotgun (WGS) entry which is preliminary data.</text>
</comment>
<accession>A0A016SB69</accession>